<feature type="domain" description="PAS fold-4" evidence="1">
    <location>
        <begin position="96"/>
        <end position="198"/>
    </location>
</feature>
<dbReference type="InterPro" id="IPR013656">
    <property type="entry name" value="PAS_4"/>
</dbReference>
<protein>
    <recommendedName>
        <fullName evidence="1">PAS fold-4 domain-containing protein</fullName>
    </recommendedName>
</protein>
<dbReference type="Proteomes" id="UP000221168">
    <property type="component" value="Unassembled WGS sequence"/>
</dbReference>
<name>A0A2G1QR69_9HYPH</name>
<dbReference type="InterPro" id="IPR035965">
    <property type="entry name" value="PAS-like_dom_sf"/>
</dbReference>
<dbReference type="EMBL" id="PDVP01000002">
    <property type="protein sequence ID" value="PHP68005.1"/>
    <property type="molecule type" value="Genomic_DNA"/>
</dbReference>
<proteinExistence type="predicted"/>
<dbReference type="Pfam" id="PF08448">
    <property type="entry name" value="PAS_4"/>
    <property type="match status" value="1"/>
</dbReference>
<accession>A0A2G1QR69</accession>
<dbReference type="OrthoDB" id="7865850at2"/>
<evidence type="ECO:0000259" key="1">
    <source>
        <dbReference type="Pfam" id="PF08448"/>
    </source>
</evidence>
<organism evidence="2 3">
    <name type="scientific">Zhengella mangrovi</name>
    <dbReference type="NCBI Taxonomy" id="1982044"/>
    <lineage>
        <taxon>Bacteria</taxon>
        <taxon>Pseudomonadati</taxon>
        <taxon>Pseudomonadota</taxon>
        <taxon>Alphaproteobacteria</taxon>
        <taxon>Hyphomicrobiales</taxon>
        <taxon>Notoacmeibacteraceae</taxon>
        <taxon>Zhengella</taxon>
    </lineage>
</organism>
<evidence type="ECO:0000313" key="2">
    <source>
        <dbReference type="EMBL" id="PHP68005.1"/>
    </source>
</evidence>
<gene>
    <name evidence="2" type="ORF">CSC94_04880</name>
</gene>
<comment type="caution">
    <text evidence="2">The sequence shown here is derived from an EMBL/GenBank/DDBJ whole genome shotgun (WGS) entry which is preliminary data.</text>
</comment>
<dbReference type="Gene3D" id="3.30.450.20">
    <property type="entry name" value="PAS domain"/>
    <property type="match status" value="1"/>
</dbReference>
<dbReference type="AlphaFoldDB" id="A0A2G1QR69"/>
<dbReference type="SUPFAM" id="SSF55785">
    <property type="entry name" value="PYP-like sensor domain (PAS domain)"/>
    <property type="match status" value="1"/>
</dbReference>
<reference evidence="2 3" key="1">
    <citation type="submission" date="2017-10" db="EMBL/GenBank/DDBJ databases">
        <title>Sedimentibacterium mangrovi gen. nov., sp. nov., a novel member of family Phyllobacteriacea isolated from mangrove sediment.</title>
        <authorList>
            <person name="Liao H."/>
            <person name="Tian Y."/>
        </authorList>
    </citation>
    <scope>NUCLEOTIDE SEQUENCE [LARGE SCALE GENOMIC DNA]</scope>
    <source>
        <strain evidence="2 3">X9-2-2</strain>
    </source>
</reference>
<evidence type="ECO:0000313" key="3">
    <source>
        <dbReference type="Proteomes" id="UP000221168"/>
    </source>
</evidence>
<sequence>MTSRMCEAIWRYQKISLALRQEFAGEQNESVIRTLDRELSSAHERIETLQPADDAESYVQIRFFLETAGQLLGPSAELDIAARLINERLMATSLERLSERVSLIDSEFRYVKTSFGNREFYQVTDEGIIGRHVAEVIGQQRFEGRARHFFERAFSGQSSEYFHLLEQPEGTRIMRCAMEPLRSEGAGAVVTMQDVTDAAFDIARMPMVGLATPARS</sequence>
<keyword evidence="3" id="KW-1185">Reference proteome</keyword>